<dbReference type="RefSeq" id="WP_116171709.1">
    <property type="nucleotide sequence ID" value="NZ_CP033058.2"/>
</dbReference>
<dbReference type="GO" id="GO:0097367">
    <property type="term" value="F:carbohydrate derivative binding"/>
    <property type="evidence" value="ECO:0007669"/>
    <property type="project" value="InterPro"/>
</dbReference>
<keyword evidence="3 4" id="KW-0413">Isomerase</keyword>
<dbReference type="PANTHER" id="PTHR11469:SF1">
    <property type="entry name" value="GLUCOSE-6-PHOSPHATE ISOMERASE"/>
    <property type="match status" value="1"/>
</dbReference>
<protein>
    <submittedName>
        <fullName evidence="4">Glucose-6-phosphate isomerase</fullName>
    </submittedName>
</protein>
<keyword evidence="2" id="KW-0324">Glycolysis</keyword>
<accession>A0A3Q9V9D1</accession>
<evidence type="ECO:0000256" key="3">
    <source>
        <dbReference type="ARBA" id="ARBA00023235"/>
    </source>
</evidence>
<sequence length="436" mass="50339">MAIKNRIEIDCSMILQREKIEDKYLDITNELNSKINSKEALGQKHLGFFEVTKNVQPGDLQKIKKIVNYLNDEGIEVFVVIAPKYICLQSQAIINLVFGKYNKSNIEVIYIDENIDGRDIAQLCQYLENRKFAINVISKSGDNIESLVIFRELVSILNIKLGKQNSNQYIFVTTNNNYGKLFQIVQSKKYNHLVLLDNTTDRFLNFSAAVLLPLACAKIDIESYMEGAREANDYYSSTPLNKNNSAYFYAVTRLILHKAKWKYENVIVNSNSLKELSQLIAMYFNVTTYRKNRGMIVRSGVYPSDAKIESHFFSEKEGKIIETQFIFKNTLVDYNVAYMSESEDDEFSFLFKRTYNDISKTISKAVFDNHFTYEVPNIKVLIQDSDAKTLGWMVAFIHRASIMSAYLMEIDPFEDDGLRTYNIELTKKFNELMGGK</sequence>
<dbReference type="GO" id="GO:0006096">
    <property type="term" value="P:glycolytic process"/>
    <property type="evidence" value="ECO:0007669"/>
    <property type="project" value="UniProtKB-KW"/>
</dbReference>
<keyword evidence="1" id="KW-0312">Gluconeogenesis</keyword>
<dbReference type="GO" id="GO:0004347">
    <property type="term" value="F:glucose-6-phosphate isomerase activity"/>
    <property type="evidence" value="ECO:0007669"/>
    <property type="project" value="InterPro"/>
</dbReference>
<dbReference type="PROSITE" id="PS51463">
    <property type="entry name" value="P_GLUCOSE_ISOMERASE_3"/>
    <property type="match status" value="1"/>
</dbReference>
<dbReference type="PANTHER" id="PTHR11469">
    <property type="entry name" value="GLUCOSE-6-PHOSPHATE ISOMERASE"/>
    <property type="match status" value="1"/>
</dbReference>
<dbReference type="Proteomes" id="UP000256585">
    <property type="component" value="Chromosome"/>
</dbReference>
<proteinExistence type="predicted"/>
<dbReference type="EMBL" id="CP033058">
    <property type="protein sequence ID" value="AZZ65461.1"/>
    <property type="molecule type" value="Genomic_DNA"/>
</dbReference>
<keyword evidence="5" id="KW-1185">Reference proteome</keyword>
<dbReference type="Gene3D" id="3.40.50.10490">
    <property type="entry name" value="Glucose-6-phosphate isomerase like protein, domain 1"/>
    <property type="match status" value="2"/>
</dbReference>
<dbReference type="AlphaFoldDB" id="A0A3Q9V9D1"/>
<dbReference type="GO" id="GO:0051156">
    <property type="term" value="P:glucose 6-phosphate metabolic process"/>
    <property type="evidence" value="ECO:0007669"/>
    <property type="project" value="TreeGrafter"/>
</dbReference>
<dbReference type="GO" id="GO:0006094">
    <property type="term" value="P:gluconeogenesis"/>
    <property type="evidence" value="ECO:0007669"/>
    <property type="project" value="UniProtKB-KW"/>
</dbReference>
<dbReference type="GO" id="GO:0048029">
    <property type="term" value="F:monosaccharide binding"/>
    <property type="evidence" value="ECO:0007669"/>
    <property type="project" value="TreeGrafter"/>
</dbReference>
<gene>
    <name evidence="4" type="ORF">DMC14_001495</name>
</gene>
<dbReference type="KEGG" id="mphc:DMC14_001495"/>
<dbReference type="OrthoDB" id="140919at2"/>
<dbReference type="InterPro" id="IPR001672">
    <property type="entry name" value="G6P_Isomerase"/>
</dbReference>
<dbReference type="SUPFAM" id="SSF53697">
    <property type="entry name" value="SIS domain"/>
    <property type="match status" value="1"/>
</dbReference>
<dbReference type="GO" id="GO:0005829">
    <property type="term" value="C:cytosol"/>
    <property type="evidence" value="ECO:0007669"/>
    <property type="project" value="TreeGrafter"/>
</dbReference>
<evidence type="ECO:0000256" key="2">
    <source>
        <dbReference type="ARBA" id="ARBA00023152"/>
    </source>
</evidence>
<evidence type="ECO:0000313" key="5">
    <source>
        <dbReference type="Proteomes" id="UP000256585"/>
    </source>
</evidence>
<name>A0A3Q9V9D1_9BACT</name>
<reference evidence="4" key="1">
    <citation type="submission" date="2019-03" db="EMBL/GenBank/DDBJ databases">
        <title>Draft Sequence and Annotation of the Mycoplasma phocicerebrale Strain 1049T Genome.</title>
        <authorList>
            <person name="Frasca S.Jr."/>
            <person name="Kutish G.F."/>
            <person name="Castellanos Gell J."/>
            <person name="Michaels D.L."/>
            <person name="Brown D.R."/>
        </authorList>
    </citation>
    <scope>NUCLEOTIDE SEQUENCE</scope>
    <source>
        <strain evidence="4">1049</strain>
    </source>
</reference>
<evidence type="ECO:0000256" key="1">
    <source>
        <dbReference type="ARBA" id="ARBA00022432"/>
    </source>
</evidence>
<organism evidence="4 5">
    <name type="scientific">Metamycoplasma phocicerebrale</name>
    <dbReference type="NCBI Taxonomy" id="142649"/>
    <lineage>
        <taxon>Bacteria</taxon>
        <taxon>Bacillati</taxon>
        <taxon>Mycoplasmatota</taxon>
        <taxon>Mycoplasmoidales</taxon>
        <taxon>Metamycoplasmataceae</taxon>
        <taxon>Metamycoplasma</taxon>
    </lineage>
</organism>
<evidence type="ECO:0000313" key="4">
    <source>
        <dbReference type="EMBL" id="AZZ65461.1"/>
    </source>
</evidence>
<dbReference type="InterPro" id="IPR046348">
    <property type="entry name" value="SIS_dom_sf"/>
</dbReference>